<evidence type="ECO:0000313" key="3">
    <source>
        <dbReference type="Proteomes" id="UP001139493"/>
    </source>
</evidence>
<name>A0A9X2GCM9_9MICO</name>
<feature type="transmembrane region" description="Helical" evidence="1">
    <location>
        <begin position="244"/>
        <end position="264"/>
    </location>
</feature>
<keyword evidence="1" id="KW-0472">Membrane</keyword>
<dbReference type="Proteomes" id="UP001139493">
    <property type="component" value="Unassembled WGS sequence"/>
</dbReference>
<feature type="transmembrane region" description="Helical" evidence="1">
    <location>
        <begin position="115"/>
        <end position="135"/>
    </location>
</feature>
<sequence length="418" mass="45566">MGYVHRTSAWARPHAAGERRTFWGVVPALAAPRPRDLSRRHGDQPPHPRDVPLPATFADWYAQASTYLGHAERLDLGLSRLAAGGALVVVHLVGALPGAAYLASRIGLPVEGPSSGTALTGTVVLAVGWTAWAWYRRRWTRAWDLRKAWSLAIHDEAVLALPVGGDVGEERDLDTDPESVHPYRAAGIFEVAERPFVDTVYARYGHTDRVRGQEALRGWTYSFLLLGLLVLVALSVRLQRAGGTLPLLVSLVLLPPVGGAWYRYVRRMRFAHRMAQTETRDRQRWVGLPLLPHVAADAADAARAPDEEPLAVKVRVLPPQPPVTGSTVLPPGRWTLSLSYDSRLVRLTPSDPSGSRHDLVVTGLISGAHPGLVGGRTRWHWLVLDDGTHVPVSCRQPLALAAAADFARIPVVSSNSLT</sequence>
<keyword evidence="1" id="KW-0812">Transmembrane</keyword>
<dbReference type="EMBL" id="JAMTCS010000011">
    <property type="protein sequence ID" value="MCP2266091.1"/>
    <property type="molecule type" value="Genomic_DNA"/>
</dbReference>
<reference evidence="2" key="1">
    <citation type="submission" date="2022-06" db="EMBL/GenBank/DDBJ databases">
        <title>Genomic Encyclopedia of Archaeal and Bacterial Type Strains, Phase II (KMG-II): from individual species to whole genera.</title>
        <authorList>
            <person name="Goeker M."/>
        </authorList>
    </citation>
    <scope>NUCLEOTIDE SEQUENCE</scope>
    <source>
        <strain evidence="2">DSM 26652</strain>
    </source>
</reference>
<comment type="caution">
    <text evidence="2">The sequence shown here is derived from an EMBL/GenBank/DDBJ whole genome shotgun (WGS) entry which is preliminary data.</text>
</comment>
<feature type="transmembrane region" description="Helical" evidence="1">
    <location>
        <begin position="81"/>
        <end position="103"/>
    </location>
</feature>
<accession>A0A9X2GCM9</accession>
<evidence type="ECO:0000256" key="1">
    <source>
        <dbReference type="SAM" id="Phobius"/>
    </source>
</evidence>
<keyword evidence="1" id="KW-1133">Transmembrane helix</keyword>
<organism evidence="2 3">
    <name type="scientific">Promicromonospora thailandica</name>
    <dbReference type="NCBI Taxonomy" id="765201"/>
    <lineage>
        <taxon>Bacteria</taxon>
        <taxon>Bacillati</taxon>
        <taxon>Actinomycetota</taxon>
        <taxon>Actinomycetes</taxon>
        <taxon>Micrococcales</taxon>
        <taxon>Promicromonosporaceae</taxon>
        <taxon>Promicromonospora</taxon>
    </lineage>
</organism>
<keyword evidence="3" id="KW-1185">Reference proteome</keyword>
<gene>
    <name evidence="2" type="ORF">APR03_003456</name>
</gene>
<feature type="transmembrane region" description="Helical" evidence="1">
    <location>
        <begin position="219"/>
        <end position="238"/>
    </location>
</feature>
<evidence type="ECO:0000313" key="2">
    <source>
        <dbReference type="EMBL" id="MCP2266091.1"/>
    </source>
</evidence>
<dbReference type="AlphaFoldDB" id="A0A9X2GCM9"/>
<protein>
    <submittedName>
        <fullName evidence="2">Uncharacterized protein</fullName>
    </submittedName>
</protein>
<proteinExistence type="predicted"/>